<sequence length="214" mass="23611">MHNKRLRDRRLRNKGLKDDEDPLVCEDVASDNEWFIDDETDLPLSDLQLEDLSVDVLRGEADQGGVSTSATPHTSTSSAAKDVEGDRIFGIRSFSVRLGQKPVFWTCVCLLEMAYAVAIVTGVTSTCLWSKFPTVLGHAVLALILWNNARSVSLTSKAAITSFYMFIWKLFYAESVSLQEETKNSFLAGSNNQVTKDEAVKPQGIVGDPYNAKG</sequence>
<dbReference type="Pfam" id="PF01040">
    <property type="entry name" value="UbiA"/>
    <property type="match status" value="1"/>
</dbReference>
<evidence type="ECO:0000256" key="1">
    <source>
        <dbReference type="ARBA" id="ARBA00004141"/>
    </source>
</evidence>
<feature type="transmembrane region" description="Helical" evidence="7">
    <location>
        <begin position="102"/>
        <end position="122"/>
    </location>
</feature>
<comment type="caution">
    <text evidence="8">The sequence shown here is derived from an EMBL/GenBank/DDBJ whole genome shotgun (WGS) entry which is preliminary data.</text>
</comment>
<keyword evidence="5 7" id="KW-1133">Transmembrane helix</keyword>
<dbReference type="PANTHER" id="PTHR43009:SF6">
    <property type="entry name" value="HOMOGENTISATE PHYTYLTRANSFERASE 1, CHLOROPLASTIC"/>
    <property type="match status" value="1"/>
</dbReference>
<evidence type="ECO:0000256" key="3">
    <source>
        <dbReference type="ARBA" id="ARBA00022679"/>
    </source>
</evidence>
<name>A0ABD0V5E9_DENTH</name>
<dbReference type="GO" id="GO:0016020">
    <property type="term" value="C:membrane"/>
    <property type="evidence" value="ECO:0007669"/>
    <property type="project" value="UniProtKB-SubCell"/>
</dbReference>
<accession>A0ABD0V5E9</accession>
<organism evidence="8 9">
    <name type="scientific">Dendrobium thyrsiflorum</name>
    <name type="common">Pinecone-like raceme dendrobium</name>
    <name type="synonym">Orchid</name>
    <dbReference type="NCBI Taxonomy" id="117978"/>
    <lineage>
        <taxon>Eukaryota</taxon>
        <taxon>Viridiplantae</taxon>
        <taxon>Streptophyta</taxon>
        <taxon>Embryophyta</taxon>
        <taxon>Tracheophyta</taxon>
        <taxon>Spermatophyta</taxon>
        <taxon>Magnoliopsida</taxon>
        <taxon>Liliopsida</taxon>
        <taxon>Asparagales</taxon>
        <taxon>Orchidaceae</taxon>
        <taxon>Epidendroideae</taxon>
        <taxon>Malaxideae</taxon>
        <taxon>Dendrobiinae</taxon>
        <taxon>Dendrobium</taxon>
    </lineage>
</organism>
<proteinExistence type="inferred from homology"/>
<dbReference type="Proteomes" id="UP001552299">
    <property type="component" value="Unassembled WGS sequence"/>
</dbReference>
<gene>
    <name evidence="8" type="ORF">M5K25_009280</name>
</gene>
<dbReference type="Gene3D" id="1.20.120.1780">
    <property type="entry name" value="UbiA prenyltransferase"/>
    <property type="match status" value="1"/>
</dbReference>
<keyword evidence="4 7" id="KW-0812">Transmembrane</keyword>
<evidence type="ECO:0000256" key="4">
    <source>
        <dbReference type="ARBA" id="ARBA00022692"/>
    </source>
</evidence>
<evidence type="ECO:0000313" key="8">
    <source>
        <dbReference type="EMBL" id="KAL0920163.1"/>
    </source>
</evidence>
<keyword evidence="3" id="KW-0808">Transferase</keyword>
<dbReference type="AlphaFoldDB" id="A0ABD0V5E9"/>
<dbReference type="PANTHER" id="PTHR43009">
    <property type="entry name" value="HOMOGENTISATE SOLANESYLTRANSFERASE, CHLOROPLASTIC"/>
    <property type="match status" value="1"/>
</dbReference>
<evidence type="ECO:0000256" key="7">
    <source>
        <dbReference type="SAM" id="Phobius"/>
    </source>
</evidence>
<comment type="subcellular location">
    <subcellularLocation>
        <location evidence="1">Membrane</location>
        <topology evidence="1">Multi-pass membrane protein</topology>
    </subcellularLocation>
</comment>
<dbReference type="GO" id="GO:0016740">
    <property type="term" value="F:transferase activity"/>
    <property type="evidence" value="ECO:0007669"/>
    <property type="project" value="UniProtKB-KW"/>
</dbReference>
<comment type="similarity">
    <text evidence="2">Belongs to the UbiA prenyltransferase family.</text>
</comment>
<reference evidence="8 9" key="1">
    <citation type="journal article" date="2024" name="Plant Biotechnol. J.">
        <title>Dendrobium thyrsiflorum genome and its molecular insights into genes involved in important horticultural traits.</title>
        <authorList>
            <person name="Chen B."/>
            <person name="Wang J.Y."/>
            <person name="Zheng P.J."/>
            <person name="Li K.L."/>
            <person name="Liang Y.M."/>
            <person name="Chen X.F."/>
            <person name="Zhang C."/>
            <person name="Zhao X."/>
            <person name="He X."/>
            <person name="Zhang G.Q."/>
            <person name="Liu Z.J."/>
            <person name="Xu Q."/>
        </authorList>
    </citation>
    <scope>NUCLEOTIDE SEQUENCE [LARGE SCALE GENOMIC DNA]</scope>
    <source>
        <strain evidence="8">GZMU011</strain>
    </source>
</reference>
<evidence type="ECO:0000256" key="2">
    <source>
        <dbReference type="ARBA" id="ARBA00005985"/>
    </source>
</evidence>
<keyword evidence="6 7" id="KW-0472">Membrane</keyword>
<dbReference type="InterPro" id="IPR000537">
    <property type="entry name" value="UbiA_prenyltransferase"/>
</dbReference>
<keyword evidence="9" id="KW-1185">Reference proteome</keyword>
<evidence type="ECO:0000256" key="5">
    <source>
        <dbReference type="ARBA" id="ARBA00022989"/>
    </source>
</evidence>
<dbReference type="EMBL" id="JANQDX010000008">
    <property type="protein sequence ID" value="KAL0920163.1"/>
    <property type="molecule type" value="Genomic_DNA"/>
</dbReference>
<evidence type="ECO:0000256" key="6">
    <source>
        <dbReference type="ARBA" id="ARBA00023136"/>
    </source>
</evidence>
<protein>
    <submittedName>
        <fullName evidence="8">Uncharacterized protein</fullName>
    </submittedName>
</protein>
<evidence type="ECO:0000313" key="9">
    <source>
        <dbReference type="Proteomes" id="UP001552299"/>
    </source>
</evidence>